<dbReference type="AlphaFoldDB" id="A0A1I7WXW7"/>
<organism evidence="1 2">
    <name type="scientific">Heterorhabditis bacteriophora</name>
    <name type="common">Entomopathogenic nematode worm</name>
    <dbReference type="NCBI Taxonomy" id="37862"/>
    <lineage>
        <taxon>Eukaryota</taxon>
        <taxon>Metazoa</taxon>
        <taxon>Ecdysozoa</taxon>
        <taxon>Nematoda</taxon>
        <taxon>Chromadorea</taxon>
        <taxon>Rhabditida</taxon>
        <taxon>Rhabditina</taxon>
        <taxon>Rhabditomorpha</taxon>
        <taxon>Strongyloidea</taxon>
        <taxon>Heterorhabditidae</taxon>
        <taxon>Heterorhabditis</taxon>
    </lineage>
</organism>
<dbReference type="WBParaSite" id="Hba_09983">
    <property type="protein sequence ID" value="Hba_09983"/>
    <property type="gene ID" value="Hba_09983"/>
</dbReference>
<reference evidence="2" key="1">
    <citation type="submission" date="2016-11" db="UniProtKB">
        <authorList>
            <consortium name="WormBaseParasite"/>
        </authorList>
    </citation>
    <scope>IDENTIFICATION</scope>
</reference>
<proteinExistence type="predicted"/>
<dbReference type="Proteomes" id="UP000095283">
    <property type="component" value="Unplaced"/>
</dbReference>
<evidence type="ECO:0000313" key="2">
    <source>
        <dbReference type="WBParaSite" id="Hba_09983"/>
    </source>
</evidence>
<keyword evidence="1" id="KW-1185">Reference proteome</keyword>
<sequence>MDASVSGIFVGLLLYEYRLFQCILSDRFIPVPSESDMEEIAVCLTNYQQYFSGIVFINMTDNATSFEDFTTYKIRHQPGLVDGTYAIADSSKRKFDRNKPFSDLKYLTYGFSFLQGW</sequence>
<evidence type="ECO:0000313" key="1">
    <source>
        <dbReference type="Proteomes" id="UP000095283"/>
    </source>
</evidence>
<accession>A0A1I7WXW7</accession>
<protein>
    <submittedName>
        <fullName evidence="2">DDE_Tnp_1_7 domain-containing protein</fullName>
    </submittedName>
</protein>
<name>A0A1I7WXW7_HETBA</name>